<evidence type="ECO:0000313" key="3">
    <source>
        <dbReference type="EMBL" id="UGX94466.1"/>
    </source>
</evidence>
<dbReference type="Proteomes" id="UP000564836">
    <property type="component" value="Chromosome"/>
</dbReference>
<name>A0A9X9YU61_9BRAD</name>
<dbReference type="AlphaFoldDB" id="A0A9X9YU61"/>
<feature type="compositionally biased region" description="Low complexity" evidence="1">
    <location>
        <begin position="44"/>
        <end position="60"/>
    </location>
</feature>
<proteinExistence type="predicted"/>
<evidence type="ECO:0000256" key="2">
    <source>
        <dbReference type="SAM" id="SignalP"/>
    </source>
</evidence>
<keyword evidence="2" id="KW-0732">Signal</keyword>
<reference evidence="3 4" key="2">
    <citation type="journal article" date="2022" name="Int. J. Syst. Evol. Microbiol.">
        <title>Strains of Bradyrhizobium barranii sp. nov. associated with legumes native to Canada are symbionts of soybeans and belong to different subspecies (subsp. barranii subsp. nov. and subsp. apii subsp. nov.) and symbiovars (sv. glycinearum and sv. septentrionale).</title>
        <authorList>
            <person name="Bromfield E.S.P."/>
            <person name="Cloutier S."/>
            <person name="Wasai-Hara S."/>
            <person name="Minamisawa K."/>
        </authorList>
    </citation>
    <scope>NUCLEOTIDE SEQUENCE [LARGE SCALE GENOMIC DNA]</scope>
    <source>
        <strain evidence="3 4">323S2</strain>
    </source>
</reference>
<gene>
    <name evidence="3" type="ORF">G6321_00004355</name>
</gene>
<feature type="chain" id="PRO_5040945607" evidence="2">
    <location>
        <begin position="26"/>
        <end position="89"/>
    </location>
</feature>
<feature type="compositionally biased region" description="Polar residues" evidence="1">
    <location>
        <begin position="61"/>
        <end position="89"/>
    </location>
</feature>
<feature type="region of interest" description="Disordered" evidence="1">
    <location>
        <begin position="23"/>
        <end position="89"/>
    </location>
</feature>
<evidence type="ECO:0000313" key="4">
    <source>
        <dbReference type="Proteomes" id="UP000564836"/>
    </source>
</evidence>
<protein>
    <submittedName>
        <fullName evidence="3">Uncharacterized protein</fullName>
    </submittedName>
</protein>
<feature type="compositionally biased region" description="Polar residues" evidence="1">
    <location>
        <begin position="24"/>
        <end position="34"/>
    </location>
</feature>
<organism evidence="3 4">
    <name type="scientific">Bradyrhizobium barranii subsp. barranii</name>
    <dbReference type="NCBI Taxonomy" id="2823807"/>
    <lineage>
        <taxon>Bacteria</taxon>
        <taxon>Pseudomonadati</taxon>
        <taxon>Pseudomonadota</taxon>
        <taxon>Alphaproteobacteria</taxon>
        <taxon>Hyphomicrobiales</taxon>
        <taxon>Nitrobacteraceae</taxon>
        <taxon>Bradyrhizobium</taxon>
        <taxon>Bradyrhizobium barranii</taxon>
    </lineage>
</organism>
<evidence type="ECO:0000256" key="1">
    <source>
        <dbReference type="SAM" id="MobiDB-lite"/>
    </source>
</evidence>
<feature type="signal peptide" evidence="2">
    <location>
        <begin position="1"/>
        <end position="25"/>
    </location>
</feature>
<accession>A0A9X9YU61</accession>
<dbReference type="EMBL" id="CP088280">
    <property type="protein sequence ID" value="UGX94466.1"/>
    <property type="molecule type" value="Genomic_DNA"/>
</dbReference>
<reference evidence="3 4" key="1">
    <citation type="journal article" date="2017" name="Syst. Appl. Microbiol.">
        <title>Soybeans inoculated with root zone soils of Canadian native legumes harbour diverse and novel Bradyrhizobium spp. that possess agricultural potential.</title>
        <authorList>
            <person name="Bromfield E.S.P."/>
            <person name="Cloutier S."/>
            <person name="Tambong J.T."/>
            <person name="Tran Thi T.V."/>
        </authorList>
    </citation>
    <scope>NUCLEOTIDE SEQUENCE [LARGE SCALE GENOMIC DNA]</scope>
    <source>
        <strain evidence="3 4">323S2</strain>
    </source>
</reference>
<sequence>MTRTRRSIAVLIVVGFAASPFAASAQTSAGTQGNMSGGSGAPATQGTTYGSSGQTVGTVTAPSVGTSNQPSVGVTNSVPTWKNTNPPAR</sequence>